<dbReference type="RefSeq" id="WP_006546103.1">
    <property type="nucleotide sequence ID" value="NZ_DS999540.1"/>
</dbReference>
<keyword evidence="1" id="KW-1133">Transmembrane helix</keyword>
<dbReference type="GO" id="GO:0005886">
    <property type="term" value="C:plasma membrane"/>
    <property type="evidence" value="ECO:0007669"/>
    <property type="project" value="TreeGrafter"/>
</dbReference>
<dbReference type="eggNOG" id="COG0385">
    <property type="taxonomic scope" value="Bacteria"/>
</dbReference>
<organism evidence="2 3">
    <name type="scientific">Gleimia coleocanis DSM 15436</name>
    <dbReference type="NCBI Taxonomy" id="525245"/>
    <lineage>
        <taxon>Bacteria</taxon>
        <taxon>Bacillati</taxon>
        <taxon>Actinomycetota</taxon>
        <taxon>Actinomycetes</taxon>
        <taxon>Actinomycetales</taxon>
        <taxon>Actinomycetaceae</taxon>
        <taxon>Gleimia</taxon>
    </lineage>
</organism>
<dbReference type="Gene3D" id="1.20.1530.20">
    <property type="match status" value="1"/>
</dbReference>
<reference evidence="2 3" key="1">
    <citation type="submission" date="2009-01" db="EMBL/GenBank/DDBJ databases">
        <authorList>
            <person name="Qin X."/>
            <person name="Bachman B."/>
            <person name="Battles P."/>
            <person name="Bell A."/>
            <person name="Bess C."/>
            <person name="Bickham C."/>
            <person name="Chaboub L."/>
            <person name="Chen D."/>
            <person name="Coyle M."/>
            <person name="Deiros D.R."/>
            <person name="Dinh H."/>
            <person name="Forbes L."/>
            <person name="Fowler G."/>
            <person name="Francisco L."/>
            <person name="Fu Q."/>
            <person name="Gubbala S."/>
            <person name="Hale W."/>
            <person name="Han Y."/>
            <person name="Hemphill L."/>
            <person name="Highlander S.K."/>
            <person name="Hirani K."/>
            <person name="Hogues M."/>
            <person name="Jackson L."/>
            <person name="Jakkamsetti A."/>
            <person name="Javaid M."/>
            <person name="Jiang H."/>
            <person name="Korchina V."/>
            <person name="Kovar C."/>
            <person name="Lara F."/>
            <person name="Lee S."/>
            <person name="Mata R."/>
            <person name="Mathew T."/>
            <person name="Moen C."/>
            <person name="Morales K."/>
            <person name="Munidasa M."/>
            <person name="Nazareth L."/>
            <person name="Ngo R."/>
            <person name="Nguyen L."/>
            <person name="Okwuonu G."/>
            <person name="Ongeri F."/>
            <person name="Patil S."/>
            <person name="Petrosino J."/>
            <person name="Pham C."/>
            <person name="Pham P."/>
            <person name="Pu L.-L."/>
            <person name="Puazo M."/>
            <person name="Raj R."/>
            <person name="Reid J."/>
            <person name="Rouhana J."/>
            <person name="Saada N."/>
            <person name="Shang Y."/>
            <person name="Simmons D."/>
            <person name="Thornton R."/>
            <person name="Warren J."/>
            <person name="Weissenberger G."/>
            <person name="Zhang J."/>
            <person name="Zhang L."/>
            <person name="Zhou C."/>
            <person name="Zhu D."/>
            <person name="Muzny D."/>
            <person name="Worley K."/>
            <person name="Gibbs R."/>
        </authorList>
    </citation>
    <scope>NUCLEOTIDE SEQUENCE [LARGE SCALE GENOMIC DNA]</scope>
    <source>
        <strain evidence="2 3">DSM 15436</strain>
    </source>
</reference>
<dbReference type="EMBL" id="ACFG01000034">
    <property type="protein sequence ID" value="EEH63321.1"/>
    <property type="molecule type" value="Genomic_DNA"/>
</dbReference>
<name>C0W1F5_9ACTO</name>
<keyword evidence="1" id="KW-0812">Transmembrane</keyword>
<feature type="transmembrane region" description="Helical" evidence="1">
    <location>
        <begin position="9"/>
        <end position="28"/>
    </location>
</feature>
<dbReference type="PIRSF" id="PIRSF026166">
    <property type="entry name" value="UCP026166"/>
    <property type="match status" value="1"/>
</dbReference>
<keyword evidence="3" id="KW-1185">Reference proteome</keyword>
<gene>
    <name evidence="2" type="ORF">HMPREF0044_1245</name>
</gene>
<protein>
    <submittedName>
        <fullName evidence="2">Sodium bile acid symporter family protein</fullName>
    </submittedName>
</protein>
<dbReference type="InterPro" id="IPR016833">
    <property type="entry name" value="Put_Na-Bile_cotransptr"/>
</dbReference>
<proteinExistence type="predicted"/>
<feature type="transmembrane region" description="Helical" evidence="1">
    <location>
        <begin position="232"/>
        <end position="253"/>
    </location>
</feature>
<dbReference type="PANTHER" id="PTHR18640">
    <property type="entry name" value="SOLUTE CARRIER FAMILY 10 MEMBER 7"/>
    <property type="match status" value="1"/>
</dbReference>
<evidence type="ECO:0000313" key="2">
    <source>
        <dbReference type="EMBL" id="EEH63321.1"/>
    </source>
</evidence>
<evidence type="ECO:0000256" key="1">
    <source>
        <dbReference type="SAM" id="Phobius"/>
    </source>
</evidence>
<dbReference type="InterPro" id="IPR038770">
    <property type="entry name" value="Na+/solute_symporter_sf"/>
</dbReference>
<dbReference type="STRING" id="525245.HMPREF0044_1245"/>
<evidence type="ECO:0000313" key="3">
    <source>
        <dbReference type="Proteomes" id="UP000010301"/>
    </source>
</evidence>
<accession>C0W1F5</accession>
<dbReference type="AlphaFoldDB" id="C0W1F5"/>
<keyword evidence="1" id="KW-0472">Membrane</keyword>
<feature type="transmembrane region" description="Helical" evidence="1">
    <location>
        <begin position="205"/>
        <end position="226"/>
    </location>
</feature>
<feature type="transmembrane region" description="Helical" evidence="1">
    <location>
        <begin position="128"/>
        <end position="155"/>
    </location>
</feature>
<dbReference type="PANTHER" id="PTHR18640:SF5">
    <property type="entry name" value="SODIUM_BILE ACID COTRANSPORTER 7"/>
    <property type="match status" value="1"/>
</dbReference>
<sequence>MKITQTLKTYFDPFVASILVILVLGIMIPIPPTWIKILNIIGTGAVMVLFLVYGMRLRTQEVWDGLTNFKLQGSVFIFTFLIFPLLGWFFSVVATPLLGITFTTGLLYLSLLPSTVQSSVSFTSIANGNVAGAVCAATISNVSGMFITPILVWLYMGAPSGFGTSQAIDVVVKLLLPFVIGQVLQPFLGDKIRANKYLTKGVDRGTILIVVAAGISSATARGLWSLVSWSEVAWLILFSSLLLASLLAITWLWGGVLKLSYPDRVALLMCGSKKSLATGLPMAVIIFPPTTVAAVTIPVIVFHQIQLLTAAVLSRKLARSHTEESTW</sequence>
<dbReference type="HOGENOM" id="CLU_039013_1_0_11"/>
<feature type="transmembrane region" description="Helical" evidence="1">
    <location>
        <begin position="34"/>
        <end position="53"/>
    </location>
</feature>
<comment type="caution">
    <text evidence="2">The sequence shown here is derived from an EMBL/GenBank/DDBJ whole genome shotgun (WGS) entry which is preliminary data.</text>
</comment>
<dbReference type="Pfam" id="PF13593">
    <property type="entry name" value="SBF_like"/>
    <property type="match status" value="1"/>
</dbReference>
<feature type="transmembrane region" description="Helical" evidence="1">
    <location>
        <begin position="74"/>
        <end position="91"/>
    </location>
</feature>
<feature type="transmembrane region" description="Helical" evidence="1">
    <location>
        <begin position="97"/>
        <end position="116"/>
    </location>
</feature>
<dbReference type="Proteomes" id="UP000010301">
    <property type="component" value="Unassembled WGS sequence"/>
</dbReference>